<name>A0ABY6B0R9_9BURK</name>
<keyword evidence="4" id="KW-1185">Reference proteome</keyword>
<feature type="domain" description="SIS" evidence="2">
    <location>
        <begin position="233"/>
        <end position="374"/>
    </location>
</feature>
<sequence>MTLLHLDPSDLDRRGAPHTAREIAQQPAVWAAVHALVQRDRPALDAFLAPLLALPDLRIVLTGAGSSAFIGQCLAPALLQQLGARADGRGLRVEAVATTDIVSNPAQCLPPGVPTLLVSFARSGNSPESLAAVELADQVVGNCHHLVVTCAQEGTLNRRLSGQPRAHVLLLPDETHDRAFAMTSSFTGMLLAAAWAFNLPLPPVSALGAAAEQLLATQGDRLTTLAAQPFERVVVLGSNGLQGLAREAALKILELTDGQLVALADSPLGFRHGPKTVLNDRTLVLILLSNDRYTRRYDLDLLRELRREGRARVVALGTASPAGADEAAELGNDDVTLTLPPSASDLGLAPVALVFGQCLALLASLRLGITPDNPSASGTVTRVVSGVIIHPLDPSQA</sequence>
<evidence type="ECO:0000313" key="3">
    <source>
        <dbReference type="EMBL" id="UXH77584.1"/>
    </source>
</evidence>
<dbReference type="PANTHER" id="PTHR32502">
    <property type="entry name" value="N-ACETYLGALACTOSAMINE PERMEASE II COMPONENT-RELATED"/>
    <property type="match status" value="1"/>
</dbReference>
<dbReference type="InterPro" id="IPR001347">
    <property type="entry name" value="SIS_dom"/>
</dbReference>
<feature type="domain" description="SIS" evidence="2">
    <location>
        <begin position="48"/>
        <end position="232"/>
    </location>
</feature>
<dbReference type="RefSeq" id="WP_261757335.1">
    <property type="nucleotide sequence ID" value="NZ_CP104562.2"/>
</dbReference>
<dbReference type="PROSITE" id="PS51464">
    <property type="entry name" value="SIS"/>
    <property type="match status" value="2"/>
</dbReference>
<keyword evidence="1" id="KW-0677">Repeat</keyword>
<dbReference type="PANTHER" id="PTHR32502:SF3">
    <property type="entry name" value="D-GALACTOSAMINE-6-PHOSPHATE DEAMINASE AGAS-RELATED"/>
    <property type="match status" value="1"/>
</dbReference>
<evidence type="ECO:0000259" key="2">
    <source>
        <dbReference type="PROSITE" id="PS51464"/>
    </source>
</evidence>
<dbReference type="InterPro" id="IPR050303">
    <property type="entry name" value="GatZ_KbaZ_carbometab"/>
</dbReference>
<dbReference type="EMBL" id="CP104562">
    <property type="protein sequence ID" value="UXH77584.1"/>
    <property type="molecule type" value="Genomic_DNA"/>
</dbReference>
<dbReference type="Gene3D" id="3.40.50.10490">
    <property type="entry name" value="Glucose-6-phosphate isomerase like protein, domain 1"/>
    <property type="match status" value="2"/>
</dbReference>
<evidence type="ECO:0000313" key="4">
    <source>
        <dbReference type="Proteomes" id="UP001064933"/>
    </source>
</evidence>
<dbReference type="CDD" id="cd05008">
    <property type="entry name" value="SIS_GlmS_GlmD_1"/>
    <property type="match status" value="1"/>
</dbReference>
<dbReference type="InterPro" id="IPR035466">
    <property type="entry name" value="GlmS/AgaS_SIS"/>
</dbReference>
<evidence type="ECO:0000256" key="1">
    <source>
        <dbReference type="ARBA" id="ARBA00022737"/>
    </source>
</evidence>
<accession>A0ABY6B0R9</accession>
<gene>
    <name evidence="3" type="ORF">N4261_21750</name>
</gene>
<proteinExistence type="predicted"/>
<dbReference type="SUPFAM" id="SSF53697">
    <property type="entry name" value="SIS domain"/>
    <property type="match status" value="1"/>
</dbReference>
<reference evidence="3" key="1">
    <citation type="submission" date="2022-10" db="EMBL/GenBank/DDBJ databases">
        <title>Characterization and whole genome sequencing of a new Roseateles species, isolated from fresh water.</title>
        <authorList>
            <person name="Guliayeva D.Y."/>
            <person name="Akhremchuk A.E."/>
            <person name="Sikolenko M.A."/>
            <person name="Valentovich L.N."/>
            <person name="Sidarenka A.V."/>
        </authorList>
    </citation>
    <scope>NUCLEOTIDE SEQUENCE</scope>
    <source>
        <strain evidence="3">BIM B-1768</strain>
    </source>
</reference>
<protein>
    <submittedName>
        <fullName evidence="3">SIS domain-containing protein</fullName>
    </submittedName>
</protein>
<dbReference type="InterPro" id="IPR046348">
    <property type="entry name" value="SIS_dom_sf"/>
</dbReference>
<dbReference type="Proteomes" id="UP001064933">
    <property type="component" value="Chromosome"/>
</dbReference>
<organism evidence="3 4">
    <name type="scientific">Roseateles amylovorans</name>
    <dbReference type="NCBI Taxonomy" id="2978473"/>
    <lineage>
        <taxon>Bacteria</taxon>
        <taxon>Pseudomonadati</taxon>
        <taxon>Pseudomonadota</taxon>
        <taxon>Betaproteobacteria</taxon>
        <taxon>Burkholderiales</taxon>
        <taxon>Sphaerotilaceae</taxon>
        <taxon>Roseateles</taxon>
    </lineage>
</organism>